<feature type="transmembrane region" description="Helical" evidence="1">
    <location>
        <begin position="12"/>
        <end position="29"/>
    </location>
</feature>
<sequence length="88" mass="9457">MKLPRSNGSRIYLVHLLAVAVGLGMVVLGPWRAGLMVIGVSFMVSAVARMVVPIDHTGMLRVRGKLFDVVWMGFLGVSLLVLAILVPS</sequence>
<accession>A0A8I0K2R0</accession>
<evidence type="ECO:0000313" key="5">
    <source>
        <dbReference type="Proteomes" id="UP000620591"/>
    </source>
</evidence>
<keyword evidence="4" id="KW-1185">Reference proteome</keyword>
<dbReference type="AlphaFoldDB" id="A0A8I0K2R0"/>
<feature type="transmembrane region" description="Helical" evidence="1">
    <location>
        <begin position="66"/>
        <end position="86"/>
    </location>
</feature>
<evidence type="ECO:0000313" key="2">
    <source>
        <dbReference type="EMBL" id="MBC9226180.1"/>
    </source>
</evidence>
<evidence type="ECO:0000313" key="3">
    <source>
        <dbReference type="EMBL" id="QNL93985.1"/>
    </source>
</evidence>
<feature type="transmembrane region" description="Helical" evidence="1">
    <location>
        <begin position="35"/>
        <end position="54"/>
    </location>
</feature>
<name>A0A8I0K2R0_9ACTN</name>
<proteinExistence type="predicted"/>
<dbReference type="Proteomes" id="UP000515871">
    <property type="component" value="Chromosome"/>
</dbReference>
<dbReference type="InterPro" id="IPR021385">
    <property type="entry name" value="DUF3017"/>
</dbReference>
<gene>
    <name evidence="3" type="ORF">H9L21_12930</name>
    <name evidence="2" type="ORF">IBG24_07630</name>
</gene>
<dbReference type="Proteomes" id="UP000620591">
    <property type="component" value="Unassembled WGS sequence"/>
</dbReference>
<keyword evidence="1" id="KW-1133">Transmembrane helix</keyword>
<reference evidence="2" key="1">
    <citation type="submission" date="2020-09" db="EMBL/GenBank/DDBJ databases">
        <title>Novel species in genus Aeromicrobium.</title>
        <authorList>
            <person name="Zhang G."/>
        </authorList>
    </citation>
    <scope>NUCLEOTIDE SEQUENCE</scope>
    <source>
        <strain evidence="4">zg-629</strain>
        <strain evidence="3">Zg-629</strain>
        <strain evidence="2">Zg-636</strain>
    </source>
</reference>
<evidence type="ECO:0000313" key="4">
    <source>
        <dbReference type="Proteomes" id="UP000515871"/>
    </source>
</evidence>
<dbReference type="Pfam" id="PF11222">
    <property type="entry name" value="DUF3017"/>
    <property type="match status" value="1"/>
</dbReference>
<organism evidence="2 5">
    <name type="scientific">Aeromicrobium senzhongii</name>
    <dbReference type="NCBI Taxonomy" id="2663859"/>
    <lineage>
        <taxon>Bacteria</taxon>
        <taxon>Bacillati</taxon>
        <taxon>Actinomycetota</taxon>
        <taxon>Actinomycetes</taxon>
        <taxon>Propionibacteriales</taxon>
        <taxon>Nocardioidaceae</taxon>
        <taxon>Aeromicrobium</taxon>
    </lineage>
</organism>
<evidence type="ECO:0000256" key="1">
    <source>
        <dbReference type="SAM" id="Phobius"/>
    </source>
</evidence>
<keyword evidence="1" id="KW-0472">Membrane</keyword>
<dbReference type="EMBL" id="CP060587">
    <property type="protein sequence ID" value="QNL93985.1"/>
    <property type="molecule type" value="Genomic_DNA"/>
</dbReference>
<dbReference type="RefSeq" id="WP_154596562.1">
    <property type="nucleotide sequence ID" value="NZ_CP060587.1"/>
</dbReference>
<keyword evidence="1" id="KW-0812">Transmembrane</keyword>
<protein>
    <submittedName>
        <fullName evidence="2">DUF3017 domain-containing protein</fullName>
    </submittedName>
</protein>
<dbReference type="EMBL" id="JACTVM010000002">
    <property type="protein sequence ID" value="MBC9226180.1"/>
    <property type="molecule type" value="Genomic_DNA"/>
</dbReference>